<dbReference type="InterPro" id="IPR029470">
    <property type="entry name" value="PDDEXK_4"/>
</dbReference>
<evidence type="ECO:0000313" key="1">
    <source>
        <dbReference type="EMBL" id="MFG6108779.1"/>
    </source>
</evidence>
<dbReference type="EMBL" id="JBHGCJ010000003">
    <property type="protein sequence ID" value="MFG6108779.1"/>
    <property type="molecule type" value="Genomic_DNA"/>
</dbReference>
<evidence type="ECO:0000313" key="2">
    <source>
        <dbReference type="Proteomes" id="UP001605261"/>
    </source>
</evidence>
<accession>A0ABW7CUY7</accession>
<organism evidence="1 2">
    <name type="scientific">Stenotrophomonas nematodicola</name>
    <dbReference type="NCBI Taxonomy" id="2656746"/>
    <lineage>
        <taxon>Bacteria</taxon>
        <taxon>Pseudomonadati</taxon>
        <taxon>Pseudomonadota</taxon>
        <taxon>Gammaproteobacteria</taxon>
        <taxon>Lysobacterales</taxon>
        <taxon>Lysobacteraceae</taxon>
        <taxon>Stenotrophomonas</taxon>
    </lineage>
</organism>
<sequence length="432" mass="48430">MADMESMVNDIYADADVQRMLALSCKAEPLQICFPREVHVSRFVAWLLDPSQGHGLSDRMIKSLLTRAGQSEQAACLSPNDRRFLSASSVQTNSFSSMIVTTEADVSNGNGKKCSVDILAIDPVARLYIAVENKFGAREGKDQTKSYSTHLKKLFPSYRGVRIFLDSNEATPSDDRWLPVGYDWLTEFLADAERMNWLSPEVKSTLGQFRTIIQDADEESSSSSPLAALITKVASNYAETLGEMQTLFSNNATSLRAAQLASLTATRGASIEAKATVRLFQLYCRGPAIWDKCIRQRQFARFSTELLAAFPDLESEPRRVVTSFTRKDWTRLLDIPEENPTEYLWAAGINVRIVEDKFRIVSWIQFANVSTKMRGRLLEVSANLRSKYGIGARNRDSGWHALRRSEPLSPAKAANEAVQYMRELNEEIGALR</sequence>
<dbReference type="Proteomes" id="UP001605261">
    <property type="component" value="Unassembled WGS sequence"/>
</dbReference>
<dbReference type="Pfam" id="PF14281">
    <property type="entry name" value="PDDEXK_4"/>
    <property type="match status" value="1"/>
</dbReference>
<name>A0ABW7CUY7_9GAMM</name>
<reference evidence="1 2" key="1">
    <citation type="submission" date="2024-09" db="EMBL/GenBank/DDBJ databases">
        <authorList>
            <consortium name="All-Russian atlas of soil microorganisms"/>
            <consortium name="as a basis for the search for new antimicrobial producers and enzymes with unique properties"/>
            <person name="Sokolova E.A."/>
            <person name="Voronina E.N."/>
        </authorList>
    </citation>
    <scope>NUCLEOTIDE SEQUENCE [LARGE SCALE GENOMIC DNA]</scope>
    <source>
        <strain evidence="1 2">AF-22b-331.1</strain>
    </source>
</reference>
<protein>
    <submittedName>
        <fullName evidence="1">PD-(D/E)XK nuclease family protein</fullName>
    </submittedName>
</protein>
<comment type="caution">
    <text evidence="1">The sequence shown here is derived from an EMBL/GenBank/DDBJ whole genome shotgun (WGS) entry which is preliminary data.</text>
</comment>
<keyword evidence="2" id="KW-1185">Reference proteome</keyword>
<proteinExistence type="predicted"/>
<dbReference type="RefSeq" id="WP_394162156.1">
    <property type="nucleotide sequence ID" value="NZ_JBHGCJ010000003.1"/>
</dbReference>
<gene>
    <name evidence="1" type="ORF">ACEU0G_002772</name>
</gene>